<keyword evidence="3" id="KW-1185">Reference proteome</keyword>
<dbReference type="PANTHER" id="PTHR45138:SF9">
    <property type="entry name" value="DIGUANYLATE CYCLASE DGCM-RELATED"/>
    <property type="match status" value="1"/>
</dbReference>
<dbReference type="Pfam" id="PF00990">
    <property type="entry name" value="GGDEF"/>
    <property type="match status" value="1"/>
</dbReference>
<dbReference type="SUPFAM" id="SSF55073">
    <property type="entry name" value="Nucleotide cyclase"/>
    <property type="match status" value="1"/>
</dbReference>
<dbReference type="InterPro" id="IPR000160">
    <property type="entry name" value="GGDEF_dom"/>
</dbReference>
<comment type="caution">
    <text evidence="2">The sequence shown here is derived from an EMBL/GenBank/DDBJ whole genome shotgun (WGS) entry which is preliminary data.</text>
</comment>
<dbReference type="InterPro" id="IPR029787">
    <property type="entry name" value="Nucleotide_cyclase"/>
</dbReference>
<evidence type="ECO:0000259" key="1">
    <source>
        <dbReference type="PROSITE" id="PS50887"/>
    </source>
</evidence>
<dbReference type="GO" id="GO:0005886">
    <property type="term" value="C:plasma membrane"/>
    <property type="evidence" value="ECO:0007669"/>
    <property type="project" value="TreeGrafter"/>
</dbReference>
<dbReference type="CDD" id="cd01949">
    <property type="entry name" value="GGDEF"/>
    <property type="match status" value="1"/>
</dbReference>
<sequence length="126" mass="14188">MQLYYRPVVLAVAILTAICEVQALRTAAQIFKTNVRAGDWVTRYGGEEFCIVMSNTDLNTGYQIAERIRLALSEEIITAYNGQQFRLTTSIGVVQLMEENNLVSLLQRASDKVREAKKNGRNQTCL</sequence>
<dbReference type="Proteomes" id="UP000632766">
    <property type="component" value="Unassembled WGS sequence"/>
</dbReference>
<dbReference type="GO" id="GO:0043709">
    <property type="term" value="P:cell adhesion involved in single-species biofilm formation"/>
    <property type="evidence" value="ECO:0007669"/>
    <property type="project" value="TreeGrafter"/>
</dbReference>
<proteinExistence type="predicted"/>
<feature type="domain" description="GGDEF" evidence="1">
    <location>
        <begin position="6"/>
        <end position="126"/>
    </location>
</feature>
<organism evidence="2 3">
    <name type="scientific">Amazonocrinis nigriterrae CENA67</name>
    <dbReference type="NCBI Taxonomy" id="2794033"/>
    <lineage>
        <taxon>Bacteria</taxon>
        <taxon>Bacillati</taxon>
        <taxon>Cyanobacteriota</taxon>
        <taxon>Cyanophyceae</taxon>
        <taxon>Nostocales</taxon>
        <taxon>Nostocaceae</taxon>
        <taxon>Amazonocrinis</taxon>
        <taxon>Amazonocrinis nigriterrae</taxon>
    </lineage>
</organism>
<evidence type="ECO:0000313" key="2">
    <source>
        <dbReference type="EMBL" id="MBH8560659.1"/>
    </source>
</evidence>
<dbReference type="InterPro" id="IPR043128">
    <property type="entry name" value="Rev_trsase/Diguanyl_cyclase"/>
</dbReference>
<dbReference type="PROSITE" id="PS50887">
    <property type="entry name" value="GGDEF"/>
    <property type="match status" value="1"/>
</dbReference>
<dbReference type="GO" id="GO:1902201">
    <property type="term" value="P:negative regulation of bacterial-type flagellum-dependent cell motility"/>
    <property type="evidence" value="ECO:0007669"/>
    <property type="project" value="TreeGrafter"/>
</dbReference>
<dbReference type="PANTHER" id="PTHR45138">
    <property type="entry name" value="REGULATORY COMPONENTS OF SENSORY TRANSDUCTION SYSTEM"/>
    <property type="match status" value="1"/>
</dbReference>
<dbReference type="NCBIfam" id="TIGR00254">
    <property type="entry name" value="GGDEF"/>
    <property type="match status" value="1"/>
</dbReference>
<dbReference type="GO" id="GO:0052621">
    <property type="term" value="F:diguanylate cyclase activity"/>
    <property type="evidence" value="ECO:0007669"/>
    <property type="project" value="TreeGrafter"/>
</dbReference>
<name>A0A8J7L4X9_9NOST</name>
<reference evidence="2 3" key="1">
    <citation type="journal article" date="2021" name="Int. J. Syst. Evol. Microbiol.">
        <title>Amazonocrinis nigriterrae gen. nov., sp. nov., Atlanticothrix silvestris gen. nov., sp. nov. and Dendronalium phyllosphericum gen. nov., sp. nov., nostocacean cyanobacteria from Brazilian environments.</title>
        <authorList>
            <person name="Alvarenga D.O."/>
            <person name="Andreote A.P.D."/>
            <person name="Branco L.H.Z."/>
            <person name="Delbaje E."/>
            <person name="Cruz R.B."/>
            <person name="Varani A.M."/>
            <person name="Fiore M.F."/>
        </authorList>
    </citation>
    <scope>NUCLEOTIDE SEQUENCE [LARGE SCALE GENOMIC DNA]</scope>
    <source>
        <strain evidence="2 3">CENA67</strain>
    </source>
</reference>
<dbReference type="RefSeq" id="WP_198122725.1">
    <property type="nucleotide sequence ID" value="NZ_JAECZC010000001.1"/>
</dbReference>
<accession>A0A8J7L4X9</accession>
<dbReference type="SMART" id="SM00267">
    <property type="entry name" value="GGDEF"/>
    <property type="match status" value="1"/>
</dbReference>
<dbReference type="InterPro" id="IPR050469">
    <property type="entry name" value="Diguanylate_Cyclase"/>
</dbReference>
<protein>
    <submittedName>
        <fullName evidence="2">Diguanylate cyclase</fullName>
    </submittedName>
</protein>
<dbReference type="EMBL" id="JAECZC010000001">
    <property type="protein sequence ID" value="MBH8560659.1"/>
    <property type="molecule type" value="Genomic_DNA"/>
</dbReference>
<evidence type="ECO:0000313" key="3">
    <source>
        <dbReference type="Proteomes" id="UP000632766"/>
    </source>
</evidence>
<dbReference type="AlphaFoldDB" id="A0A8J7L4X9"/>
<gene>
    <name evidence="2" type="ORF">I8748_00275</name>
</gene>
<dbReference type="Gene3D" id="3.30.70.270">
    <property type="match status" value="1"/>
</dbReference>